<feature type="region of interest" description="Disordered" evidence="2">
    <location>
        <begin position="593"/>
        <end position="673"/>
    </location>
</feature>
<feature type="region of interest" description="Disordered" evidence="2">
    <location>
        <begin position="366"/>
        <end position="441"/>
    </location>
</feature>
<evidence type="ECO:0000313" key="4">
    <source>
        <dbReference type="EMBL" id="KAF2713357.1"/>
    </source>
</evidence>
<protein>
    <submittedName>
        <fullName evidence="4">Uncharacterized protein</fullName>
    </submittedName>
</protein>
<feature type="chain" id="PRO_5026225212" evidence="3">
    <location>
        <begin position="25"/>
        <end position="701"/>
    </location>
</feature>
<evidence type="ECO:0000256" key="3">
    <source>
        <dbReference type="SAM" id="SignalP"/>
    </source>
</evidence>
<sequence>MPSLRSKALSAWAWASLLKATVSAVLPGVELLGHHHHHPPLTSSILELDLQETFAEATFTVPCAECLGPHHSSHGDDALDTITLNFKTHSIDQPCGSTNISLNGVYLAQEWKGDVGFGSGSFAAVHHLQSSAWFQQHDLDLEWETKCLHGKEASPKKKNDDAAQVLTVTLKAIDGQNIDNPSGFTISFKQISPPQLLRWEPKPDRSAGDKHHAESWRDPPANLRINSTAIKDQGPKLVHRPGQSIVEDEIRELRALQAEVHKLNRVIKEKKTHIDLLLQKESHDFKNALHECDSITCVFKTLAHGAKGAWRVAYVRFRPSDHHHHPHHHHGRPHSDMGRPGDDSYDHAWRAGNRKQTSEAIMDAERFGPRPHHGPHDFPPPPPPPHGPPPPHHGPPPPPHHGPPPPHHGPPPPPHHGPPPPHHGPPPPHHGPYGGPFGPPRHHHEPPFVTVMKIFIGVLGCGCLFAVIHHHCSSPRTRAERAACREEARNVSAYRCAARKHAWRSWWHRRGRDEAHIEDYEEKRSLIQDQESILEEAMQEEIKQLRAAHLVVNSIVQAEEGRAHSHVDAHIHCHCHAHTHTIAPAPYSPLSTVSTYPPSSVASLPSRPLSRTSSLPDYQSEVSSDPPAYEEDEDISDMVPNGFRYSSSSSSSSSASSRWTPNSSIVDVSPRPSADTLRYVEGVESVDFAETTDTGVGDAKN</sequence>
<feature type="region of interest" description="Disordered" evidence="2">
    <location>
        <begin position="199"/>
        <end position="220"/>
    </location>
</feature>
<organism evidence="4 5">
    <name type="scientific">Pleomassaria siparia CBS 279.74</name>
    <dbReference type="NCBI Taxonomy" id="1314801"/>
    <lineage>
        <taxon>Eukaryota</taxon>
        <taxon>Fungi</taxon>
        <taxon>Dikarya</taxon>
        <taxon>Ascomycota</taxon>
        <taxon>Pezizomycotina</taxon>
        <taxon>Dothideomycetes</taxon>
        <taxon>Pleosporomycetidae</taxon>
        <taxon>Pleosporales</taxon>
        <taxon>Pleomassariaceae</taxon>
        <taxon>Pleomassaria</taxon>
    </lineage>
</organism>
<feature type="compositionally biased region" description="Basic and acidic residues" evidence="2">
    <location>
        <begin position="199"/>
        <end position="217"/>
    </location>
</feature>
<proteinExistence type="predicted"/>
<dbReference type="EMBL" id="MU005765">
    <property type="protein sequence ID" value="KAF2713357.1"/>
    <property type="molecule type" value="Genomic_DNA"/>
</dbReference>
<keyword evidence="5" id="KW-1185">Reference proteome</keyword>
<feature type="signal peptide" evidence="3">
    <location>
        <begin position="1"/>
        <end position="24"/>
    </location>
</feature>
<feature type="compositionally biased region" description="Basic residues" evidence="2">
    <location>
        <begin position="321"/>
        <end position="332"/>
    </location>
</feature>
<evidence type="ECO:0000256" key="1">
    <source>
        <dbReference type="SAM" id="Coils"/>
    </source>
</evidence>
<feature type="compositionally biased region" description="Low complexity" evidence="2">
    <location>
        <begin position="603"/>
        <end position="616"/>
    </location>
</feature>
<feature type="compositionally biased region" description="Polar residues" evidence="2">
    <location>
        <begin position="593"/>
        <end position="602"/>
    </location>
</feature>
<dbReference type="OrthoDB" id="4225201at2759"/>
<feature type="compositionally biased region" description="Pro residues" evidence="2">
    <location>
        <begin position="377"/>
        <end position="430"/>
    </location>
</feature>
<feature type="region of interest" description="Disordered" evidence="2">
    <location>
        <begin position="321"/>
        <end position="349"/>
    </location>
</feature>
<evidence type="ECO:0000256" key="2">
    <source>
        <dbReference type="SAM" id="MobiDB-lite"/>
    </source>
</evidence>
<dbReference type="Proteomes" id="UP000799428">
    <property type="component" value="Unassembled WGS sequence"/>
</dbReference>
<evidence type="ECO:0000313" key="5">
    <source>
        <dbReference type="Proteomes" id="UP000799428"/>
    </source>
</evidence>
<dbReference type="AlphaFoldDB" id="A0A6G1KLX1"/>
<gene>
    <name evidence="4" type="ORF">K504DRAFT_135932</name>
</gene>
<feature type="compositionally biased region" description="Basic and acidic residues" evidence="2">
    <location>
        <begin position="333"/>
        <end position="349"/>
    </location>
</feature>
<keyword evidence="3" id="KW-0732">Signal</keyword>
<feature type="compositionally biased region" description="Low complexity" evidence="2">
    <location>
        <begin position="646"/>
        <end position="657"/>
    </location>
</feature>
<name>A0A6G1KLX1_9PLEO</name>
<reference evidence="4" key="1">
    <citation type="journal article" date="2020" name="Stud. Mycol.">
        <title>101 Dothideomycetes genomes: a test case for predicting lifestyles and emergence of pathogens.</title>
        <authorList>
            <person name="Haridas S."/>
            <person name="Albert R."/>
            <person name="Binder M."/>
            <person name="Bloem J."/>
            <person name="Labutti K."/>
            <person name="Salamov A."/>
            <person name="Andreopoulos B."/>
            <person name="Baker S."/>
            <person name="Barry K."/>
            <person name="Bills G."/>
            <person name="Bluhm B."/>
            <person name="Cannon C."/>
            <person name="Castanera R."/>
            <person name="Culley D."/>
            <person name="Daum C."/>
            <person name="Ezra D."/>
            <person name="Gonzalez J."/>
            <person name="Henrissat B."/>
            <person name="Kuo A."/>
            <person name="Liang C."/>
            <person name="Lipzen A."/>
            <person name="Lutzoni F."/>
            <person name="Magnuson J."/>
            <person name="Mondo S."/>
            <person name="Nolan M."/>
            <person name="Ohm R."/>
            <person name="Pangilinan J."/>
            <person name="Park H.-J."/>
            <person name="Ramirez L."/>
            <person name="Alfaro M."/>
            <person name="Sun H."/>
            <person name="Tritt A."/>
            <person name="Yoshinaga Y."/>
            <person name="Zwiers L.-H."/>
            <person name="Turgeon B."/>
            <person name="Goodwin S."/>
            <person name="Spatafora J."/>
            <person name="Crous P."/>
            <person name="Grigoriev I."/>
        </authorList>
    </citation>
    <scope>NUCLEOTIDE SEQUENCE</scope>
    <source>
        <strain evidence="4">CBS 279.74</strain>
    </source>
</reference>
<accession>A0A6G1KLX1</accession>
<keyword evidence="1" id="KW-0175">Coiled coil</keyword>
<feature type="coiled-coil region" evidence="1">
    <location>
        <begin position="246"/>
        <end position="273"/>
    </location>
</feature>